<feature type="active site" description="Proton donor" evidence="3">
    <location>
        <position position="91"/>
    </location>
</feature>
<dbReference type="Proteomes" id="UP000664218">
    <property type="component" value="Unassembled WGS sequence"/>
</dbReference>
<dbReference type="PANTHER" id="PTHR11086:SF18">
    <property type="entry name" value="DEOXYCYTIDYLATE DEAMINASE"/>
    <property type="match status" value="1"/>
</dbReference>
<keyword evidence="2" id="KW-0378">Hydrolase</keyword>
<sequence length="169" mass="19217">MNLSEKSYEIVKSNKPKRIRQPWNEYFMSIARVLAERSSCDRAYVGAVIVNQDNRIIATGYNGSVGSKTPQCDDMGHVMRDGHCIATLHAEINCIAYCAREGISLKNSKIYVTHFPCLNCTKALIQSGITKVYYMDDYRVDDYALELLNMNHIDTVKLTIEDKDNQLIL</sequence>
<dbReference type="InterPro" id="IPR016193">
    <property type="entry name" value="Cytidine_deaminase-like"/>
</dbReference>
<dbReference type="InterPro" id="IPR002125">
    <property type="entry name" value="CMP_dCMP_dom"/>
</dbReference>
<reference evidence="6" key="1">
    <citation type="submission" date="2021-03" db="EMBL/GenBank/DDBJ databases">
        <title>Proteiniclasticum marinus sp. nov., isolated from tidal flat sediment.</title>
        <authorList>
            <person name="Namirimu T."/>
            <person name="Yang J.-A."/>
            <person name="Yang S.-H."/>
            <person name="Kim Y.-J."/>
            <person name="Kwon K.K."/>
        </authorList>
    </citation>
    <scope>NUCLEOTIDE SEQUENCE</scope>
    <source>
        <strain evidence="6">SCR006</strain>
    </source>
</reference>
<dbReference type="CDD" id="cd01286">
    <property type="entry name" value="deoxycytidylate_deaminase"/>
    <property type="match status" value="1"/>
</dbReference>
<feature type="binding site" evidence="4">
    <location>
        <position position="117"/>
    </location>
    <ligand>
        <name>Zn(2+)</name>
        <dbReference type="ChEBI" id="CHEBI:29105"/>
        <note>catalytic</note>
    </ligand>
</feature>
<dbReference type="GO" id="GO:0005737">
    <property type="term" value="C:cytoplasm"/>
    <property type="evidence" value="ECO:0007669"/>
    <property type="project" value="TreeGrafter"/>
</dbReference>
<dbReference type="Pfam" id="PF00383">
    <property type="entry name" value="dCMP_cyt_deam_1"/>
    <property type="match status" value="1"/>
</dbReference>
<evidence type="ECO:0000256" key="1">
    <source>
        <dbReference type="ARBA" id="ARBA00001947"/>
    </source>
</evidence>
<dbReference type="PIRSF" id="PIRSF006019">
    <property type="entry name" value="dCMP_deaminase"/>
    <property type="match status" value="1"/>
</dbReference>
<evidence type="ECO:0000256" key="4">
    <source>
        <dbReference type="PIRSR" id="PIRSR006019-2"/>
    </source>
</evidence>
<evidence type="ECO:0000256" key="3">
    <source>
        <dbReference type="PIRSR" id="PIRSR006019-1"/>
    </source>
</evidence>
<dbReference type="InterPro" id="IPR016473">
    <property type="entry name" value="dCMP_deaminase"/>
</dbReference>
<evidence type="ECO:0000259" key="5">
    <source>
        <dbReference type="PROSITE" id="PS51747"/>
    </source>
</evidence>
<comment type="cofactor">
    <cofactor evidence="1 4">
        <name>Zn(2+)</name>
        <dbReference type="ChEBI" id="CHEBI:29105"/>
    </cofactor>
</comment>
<dbReference type="GO" id="GO:0004132">
    <property type="term" value="F:dCMP deaminase activity"/>
    <property type="evidence" value="ECO:0007669"/>
    <property type="project" value="InterPro"/>
</dbReference>
<keyword evidence="4" id="KW-0479">Metal-binding</keyword>
<proteinExistence type="predicted"/>
<evidence type="ECO:0000313" key="6">
    <source>
        <dbReference type="EMBL" id="MBO1265747.1"/>
    </source>
</evidence>
<evidence type="ECO:0000256" key="2">
    <source>
        <dbReference type="ARBA" id="ARBA00022801"/>
    </source>
</evidence>
<dbReference type="GO" id="GO:0006220">
    <property type="term" value="P:pyrimidine nucleotide metabolic process"/>
    <property type="evidence" value="ECO:0007669"/>
    <property type="project" value="InterPro"/>
</dbReference>
<name>A0A939HD19_9CLOT</name>
<dbReference type="GO" id="GO:0008270">
    <property type="term" value="F:zinc ion binding"/>
    <property type="evidence" value="ECO:0007669"/>
    <property type="project" value="InterPro"/>
</dbReference>
<dbReference type="SUPFAM" id="SSF53927">
    <property type="entry name" value="Cytidine deaminase-like"/>
    <property type="match status" value="1"/>
</dbReference>
<gene>
    <name evidence="6" type="ORF">J3A84_11975</name>
</gene>
<dbReference type="EMBL" id="JAFNJU010000009">
    <property type="protein sequence ID" value="MBO1265747.1"/>
    <property type="molecule type" value="Genomic_DNA"/>
</dbReference>
<evidence type="ECO:0000313" key="7">
    <source>
        <dbReference type="Proteomes" id="UP000664218"/>
    </source>
</evidence>
<accession>A0A939HD19</accession>
<dbReference type="PANTHER" id="PTHR11086">
    <property type="entry name" value="DEOXYCYTIDYLATE DEAMINASE-RELATED"/>
    <property type="match status" value="1"/>
</dbReference>
<dbReference type="Gene3D" id="3.40.140.10">
    <property type="entry name" value="Cytidine Deaminase, domain 2"/>
    <property type="match status" value="1"/>
</dbReference>
<feature type="binding site" evidence="4">
    <location>
        <position position="120"/>
    </location>
    <ligand>
        <name>Zn(2+)</name>
        <dbReference type="ChEBI" id="CHEBI:29105"/>
        <note>catalytic</note>
    </ligand>
</feature>
<feature type="binding site" evidence="4">
    <location>
        <position position="89"/>
    </location>
    <ligand>
        <name>Zn(2+)</name>
        <dbReference type="ChEBI" id="CHEBI:29105"/>
        <note>catalytic</note>
    </ligand>
</feature>
<comment type="caution">
    <text evidence="6">The sequence shown here is derived from an EMBL/GenBank/DDBJ whole genome shotgun (WGS) entry which is preliminary data.</text>
</comment>
<protein>
    <submittedName>
        <fullName evidence="6">CMP deaminase</fullName>
    </submittedName>
</protein>
<feature type="domain" description="CMP/dCMP-type deaminase" evidence="5">
    <location>
        <begin position="22"/>
        <end position="151"/>
    </location>
</feature>
<keyword evidence="4" id="KW-0862">Zinc</keyword>
<keyword evidence="7" id="KW-1185">Reference proteome</keyword>
<organism evidence="6 7">
    <name type="scientific">Proteiniclasticum aestuarii</name>
    <dbReference type="NCBI Taxonomy" id="2817862"/>
    <lineage>
        <taxon>Bacteria</taxon>
        <taxon>Bacillati</taxon>
        <taxon>Bacillota</taxon>
        <taxon>Clostridia</taxon>
        <taxon>Eubacteriales</taxon>
        <taxon>Clostridiaceae</taxon>
        <taxon>Proteiniclasticum</taxon>
    </lineage>
</organism>
<dbReference type="AlphaFoldDB" id="A0A939HD19"/>
<dbReference type="PROSITE" id="PS51747">
    <property type="entry name" value="CYT_DCMP_DEAMINASES_2"/>
    <property type="match status" value="1"/>
</dbReference>
<dbReference type="InterPro" id="IPR015517">
    <property type="entry name" value="dCMP_deaminase-rel"/>
</dbReference>
<dbReference type="InterPro" id="IPR035105">
    <property type="entry name" value="Deoxycytidylate_deaminase_dom"/>
</dbReference>